<accession>A0A5D3WLR9</accession>
<evidence type="ECO:0000313" key="9">
    <source>
        <dbReference type="Proteomes" id="UP000324159"/>
    </source>
</evidence>
<dbReference type="InterPro" id="IPR004358">
    <property type="entry name" value="Sig_transdc_His_kin-like_C"/>
</dbReference>
<dbReference type="SUPFAM" id="SSF53850">
    <property type="entry name" value="Periplasmic binding protein-like II"/>
    <property type="match status" value="1"/>
</dbReference>
<dbReference type="Proteomes" id="UP000324159">
    <property type="component" value="Unassembled WGS sequence"/>
</dbReference>
<feature type="domain" description="Histidine kinase" evidence="7">
    <location>
        <begin position="367"/>
        <end position="603"/>
    </location>
</feature>
<evidence type="ECO:0000256" key="4">
    <source>
        <dbReference type="SAM" id="Coils"/>
    </source>
</evidence>
<dbReference type="CDD" id="cd13704">
    <property type="entry name" value="PBP2_HisK"/>
    <property type="match status" value="1"/>
</dbReference>
<keyword evidence="6" id="KW-0472">Membrane</keyword>
<protein>
    <recommendedName>
        <fullName evidence="2">histidine kinase</fullName>
        <ecNumber evidence="2">2.7.13.3</ecNumber>
    </recommendedName>
</protein>
<dbReference type="SUPFAM" id="SSF47384">
    <property type="entry name" value="Homodimeric domain of signal transducing histidine kinase"/>
    <property type="match status" value="1"/>
</dbReference>
<keyword evidence="6" id="KW-1133">Transmembrane helix</keyword>
<keyword evidence="3" id="KW-0597">Phosphoprotein</keyword>
<organism evidence="8 9">
    <name type="scientific">Geothermobacter ehrlichii</name>
    <dbReference type="NCBI Taxonomy" id="213224"/>
    <lineage>
        <taxon>Bacteria</taxon>
        <taxon>Pseudomonadati</taxon>
        <taxon>Thermodesulfobacteriota</taxon>
        <taxon>Desulfuromonadia</taxon>
        <taxon>Desulfuromonadales</taxon>
        <taxon>Geothermobacteraceae</taxon>
        <taxon>Geothermobacter</taxon>
    </lineage>
</organism>
<evidence type="ECO:0000256" key="6">
    <source>
        <dbReference type="SAM" id="Phobius"/>
    </source>
</evidence>
<dbReference type="EC" id="2.7.13.3" evidence="2"/>
<evidence type="ECO:0000256" key="2">
    <source>
        <dbReference type="ARBA" id="ARBA00012438"/>
    </source>
</evidence>
<comment type="catalytic activity">
    <reaction evidence="1">
        <text>ATP + protein L-histidine = ADP + protein N-phospho-L-histidine.</text>
        <dbReference type="EC" id="2.7.13.3"/>
    </reaction>
</comment>
<dbReference type="SUPFAM" id="SSF55874">
    <property type="entry name" value="ATPase domain of HSP90 chaperone/DNA topoisomerase II/histidine kinase"/>
    <property type="match status" value="1"/>
</dbReference>
<dbReference type="Gene3D" id="1.10.287.130">
    <property type="match status" value="1"/>
</dbReference>
<dbReference type="InterPro" id="IPR001638">
    <property type="entry name" value="Solute-binding_3/MltF_N"/>
</dbReference>
<keyword evidence="9" id="KW-1185">Reference proteome</keyword>
<dbReference type="Gene3D" id="3.40.190.10">
    <property type="entry name" value="Periplasmic binding protein-like II"/>
    <property type="match status" value="2"/>
</dbReference>
<keyword evidence="6" id="KW-0812">Transmembrane</keyword>
<keyword evidence="8" id="KW-0808">Transferase</keyword>
<dbReference type="PANTHER" id="PTHR43065">
    <property type="entry name" value="SENSOR HISTIDINE KINASE"/>
    <property type="match status" value="1"/>
</dbReference>
<reference evidence="8 9" key="1">
    <citation type="submission" date="2019-07" db="EMBL/GenBank/DDBJ databases">
        <title>Genomic Encyclopedia of Type Strains, Phase IV (KMG-IV): sequencing the most valuable type-strain genomes for metagenomic binning, comparative biology and taxonomic classification.</title>
        <authorList>
            <person name="Goeker M."/>
        </authorList>
    </citation>
    <scope>NUCLEOTIDE SEQUENCE [LARGE SCALE GENOMIC DNA]</scope>
    <source>
        <strain evidence="8 9">SS015</strain>
    </source>
</reference>
<dbReference type="Gene3D" id="3.30.565.10">
    <property type="entry name" value="Histidine kinase-like ATPase, C-terminal domain"/>
    <property type="match status" value="1"/>
</dbReference>
<keyword evidence="4" id="KW-0175">Coiled coil</keyword>
<evidence type="ECO:0000256" key="1">
    <source>
        <dbReference type="ARBA" id="ARBA00000085"/>
    </source>
</evidence>
<evidence type="ECO:0000256" key="5">
    <source>
        <dbReference type="SAM" id="MobiDB-lite"/>
    </source>
</evidence>
<dbReference type="PANTHER" id="PTHR43065:SF42">
    <property type="entry name" value="TWO-COMPONENT SENSOR PPRA"/>
    <property type="match status" value="1"/>
</dbReference>
<name>A0A5D3WLR9_9BACT</name>
<dbReference type="SMART" id="SM00387">
    <property type="entry name" value="HATPase_c"/>
    <property type="match status" value="1"/>
</dbReference>
<dbReference type="GO" id="GO:0000155">
    <property type="term" value="F:phosphorelay sensor kinase activity"/>
    <property type="evidence" value="ECO:0007669"/>
    <property type="project" value="InterPro"/>
</dbReference>
<feature type="transmembrane region" description="Helical" evidence="6">
    <location>
        <begin position="31"/>
        <end position="51"/>
    </location>
</feature>
<feature type="coiled-coil region" evidence="4">
    <location>
        <begin position="321"/>
        <end position="358"/>
    </location>
</feature>
<dbReference type="SMART" id="SM00062">
    <property type="entry name" value="PBPb"/>
    <property type="match status" value="1"/>
</dbReference>
<evidence type="ECO:0000313" key="8">
    <source>
        <dbReference type="EMBL" id="TYO98212.1"/>
    </source>
</evidence>
<dbReference type="OrthoDB" id="5479699at2"/>
<dbReference type="Pfam" id="PF00497">
    <property type="entry name" value="SBP_bac_3"/>
    <property type="match status" value="1"/>
</dbReference>
<feature type="region of interest" description="Disordered" evidence="5">
    <location>
        <begin position="1"/>
        <end position="23"/>
    </location>
</feature>
<dbReference type="InterPro" id="IPR005467">
    <property type="entry name" value="His_kinase_dom"/>
</dbReference>
<dbReference type="CDD" id="cd00082">
    <property type="entry name" value="HisKA"/>
    <property type="match status" value="1"/>
</dbReference>
<gene>
    <name evidence="8" type="ORF">EDC39_1077</name>
</gene>
<dbReference type="InterPro" id="IPR003594">
    <property type="entry name" value="HATPase_dom"/>
</dbReference>
<dbReference type="AlphaFoldDB" id="A0A5D3WLR9"/>
<dbReference type="PRINTS" id="PR00344">
    <property type="entry name" value="BCTRLSENSOR"/>
</dbReference>
<dbReference type="InterPro" id="IPR036890">
    <property type="entry name" value="HATPase_C_sf"/>
</dbReference>
<dbReference type="EMBL" id="VNIB01000007">
    <property type="protein sequence ID" value="TYO98212.1"/>
    <property type="molecule type" value="Genomic_DNA"/>
</dbReference>
<dbReference type="InterPro" id="IPR003661">
    <property type="entry name" value="HisK_dim/P_dom"/>
</dbReference>
<dbReference type="PROSITE" id="PS50109">
    <property type="entry name" value="HIS_KIN"/>
    <property type="match status" value="1"/>
</dbReference>
<feature type="compositionally biased region" description="Low complexity" evidence="5">
    <location>
        <begin position="8"/>
        <end position="22"/>
    </location>
</feature>
<dbReference type="Pfam" id="PF02518">
    <property type="entry name" value="HATPase_c"/>
    <property type="match status" value="1"/>
</dbReference>
<evidence type="ECO:0000259" key="7">
    <source>
        <dbReference type="PROSITE" id="PS50109"/>
    </source>
</evidence>
<keyword evidence="8" id="KW-0418">Kinase</keyword>
<sequence>MPGRNPFSVVVDRSGSGSDSGDFASRKRGGLWWGLLLFCLSLFLSAMPAVAEDDEPGRLPVRESPVVIGGDHNYPPYEFLDENGDPAGFNVELSRAIAEVMGMEIEIRLGPWDEMRRGLADGTIDILQGMAFTRERTSEVDFSIPHAKVHQSIWVRNGSPIKRLRDLANKRVIVMRGAVMHDFMLDRPELNAELVPVETLEDALRLLAEGECDAALVAKLPGEYLIHKAGLDNIHPIARPLVAQDYGYAVKKGNRDLLAKINEGLALLKKSGRYRQIYERWLGVLPEPGVPWERIVRLGALVVGPLLAVLILTVIWSSTLKRQVALRTEDLKREIAEKEEALRRLKVHQQQLIQADKMASLGVLVSGVAHEVNNPNGLILLNLPILKKVWADVAARLDEHYRQTGDFRLGWLNYSRMRDEIPQMLNEMQQAAGRIKRIVEDLKDFARRDDAELNEDVDLNEVAQAAVRLVENTLKKATSRFQIELADGLPTFRGKAQRIEQVVVNLLLNACQALTSHDQAVTLRTWRDGDHLVLEVADEGRGIDPQHLPKLTDPFFTTRRESGGTGLGLSVSAGIVEEHGGRLEFTSRLGEGTRVRLYLPQERPGDE</sequence>
<dbReference type="InterPro" id="IPR036097">
    <property type="entry name" value="HisK_dim/P_sf"/>
</dbReference>
<proteinExistence type="predicted"/>
<comment type="caution">
    <text evidence="8">The sequence shown here is derived from an EMBL/GenBank/DDBJ whole genome shotgun (WGS) entry which is preliminary data.</text>
</comment>
<evidence type="ECO:0000256" key="3">
    <source>
        <dbReference type="ARBA" id="ARBA00022553"/>
    </source>
</evidence>